<keyword evidence="1" id="KW-1185">Reference proteome</keyword>
<dbReference type="Proteomes" id="UP000887560">
    <property type="component" value="Unplaced"/>
</dbReference>
<dbReference type="Gene3D" id="3.40.395.10">
    <property type="entry name" value="Adenoviral Proteinase, Chain A"/>
    <property type="match status" value="1"/>
</dbReference>
<evidence type="ECO:0000313" key="1">
    <source>
        <dbReference type="Proteomes" id="UP000887560"/>
    </source>
</evidence>
<organism evidence="1 2">
    <name type="scientific">Meloidogyne floridensis</name>
    <dbReference type="NCBI Taxonomy" id="298350"/>
    <lineage>
        <taxon>Eukaryota</taxon>
        <taxon>Metazoa</taxon>
        <taxon>Ecdysozoa</taxon>
        <taxon>Nematoda</taxon>
        <taxon>Chromadorea</taxon>
        <taxon>Rhabditida</taxon>
        <taxon>Tylenchina</taxon>
        <taxon>Tylenchomorpha</taxon>
        <taxon>Tylenchoidea</taxon>
        <taxon>Meloidogynidae</taxon>
        <taxon>Meloidogyninae</taxon>
        <taxon>Meloidogyne</taxon>
    </lineage>
</organism>
<dbReference type="AlphaFoldDB" id="A0A915NMK7"/>
<reference evidence="2" key="1">
    <citation type="submission" date="2022-11" db="UniProtKB">
        <authorList>
            <consortium name="WormBaseParasite"/>
        </authorList>
    </citation>
    <scope>IDENTIFICATION</scope>
</reference>
<dbReference type="InterPro" id="IPR038765">
    <property type="entry name" value="Papain-like_cys_pep_sf"/>
</dbReference>
<name>A0A915NMK7_9BILA</name>
<sequence>MKGNEGKLTFRGLTTLKPKSWLSDEVLNCYLEFLCQKHHNMMAKNIETFAIQRYKKNVKLILPPHICTTAIGQTFRAMKLLKLMEKLYCQIWTIEQAVVKMARKDMKDRIADTRYVRTSDEFTEPADNQTILNVAKNVEKRMDTTTKIIALYVIVEGPNHYLARTVNVNGDVIIANLIELY</sequence>
<dbReference type="SUPFAM" id="SSF54001">
    <property type="entry name" value="Cysteine proteinases"/>
    <property type="match status" value="1"/>
</dbReference>
<dbReference type="WBParaSite" id="scf7180000419076.g3333">
    <property type="protein sequence ID" value="scf7180000419076.g3333"/>
    <property type="gene ID" value="scf7180000419076.g3333"/>
</dbReference>
<protein>
    <submittedName>
        <fullName evidence="2">Uncharacterized protein</fullName>
    </submittedName>
</protein>
<proteinExistence type="predicted"/>
<evidence type="ECO:0000313" key="2">
    <source>
        <dbReference type="WBParaSite" id="scf7180000419076.g3333"/>
    </source>
</evidence>
<accession>A0A915NMK7</accession>